<gene>
    <name evidence="7" type="ordered locus">Weevi_1495</name>
</gene>
<dbReference type="CDD" id="cd06171">
    <property type="entry name" value="Sigma70_r4"/>
    <property type="match status" value="1"/>
</dbReference>
<evidence type="ECO:0000256" key="1">
    <source>
        <dbReference type="ARBA" id="ARBA00010641"/>
    </source>
</evidence>
<dbReference type="InterPro" id="IPR039425">
    <property type="entry name" value="RNA_pol_sigma-70-like"/>
</dbReference>
<evidence type="ECO:0000313" key="7">
    <source>
        <dbReference type="EMBL" id="ADX68195.1"/>
    </source>
</evidence>
<feature type="domain" description="RNA polymerase sigma-70 region 2" evidence="5">
    <location>
        <begin position="6"/>
        <end position="73"/>
    </location>
</feature>
<evidence type="ECO:0000259" key="5">
    <source>
        <dbReference type="Pfam" id="PF04542"/>
    </source>
</evidence>
<keyword evidence="4" id="KW-0804">Transcription</keyword>
<keyword evidence="2" id="KW-0805">Transcription regulation</keyword>
<dbReference type="PANTHER" id="PTHR43133">
    <property type="entry name" value="RNA POLYMERASE ECF-TYPE SIGMA FACTO"/>
    <property type="match status" value="1"/>
</dbReference>
<evidence type="ECO:0000256" key="2">
    <source>
        <dbReference type="ARBA" id="ARBA00023015"/>
    </source>
</evidence>
<dbReference type="InterPro" id="IPR007627">
    <property type="entry name" value="RNA_pol_sigma70_r2"/>
</dbReference>
<dbReference type="RefSeq" id="WP_013598584.1">
    <property type="nucleotide sequence ID" value="NC_015144.1"/>
</dbReference>
<evidence type="ECO:0000313" key="8">
    <source>
        <dbReference type="Proteomes" id="UP000008641"/>
    </source>
</evidence>
<dbReference type="Gene3D" id="1.10.10.10">
    <property type="entry name" value="Winged helix-like DNA-binding domain superfamily/Winged helix DNA-binding domain"/>
    <property type="match status" value="1"/>
</dbReference>
<dbReference type="STRING" id="865938.Weevi_1495"/>
<evidence type="ECO:0000256" key="4">
    <source>
        <dbReference type="ARBA" id="ARBA00023163"/>
    </source>
</evidence>
<evidence type="ECO:0000256" key="3">
    <source>
        <dbReference type="ARBA" id="ARBA00023082"/>
    </source>
</evidence>
<dbReference type="InterPro" id="IPR013249">
    <property type="entry name" value="RNA_pol_sigma70_r4_t2"/>
</dbReference>
<accession>F0NYR4</accession>
<dbReference type="AlphaFoldDB" id="F0NYR4"/>
<protein>
    <submittedName>
        <fullName evidence="7">RNA polymerase, sigma-24 subunit, ECF subfamily</fullName>
    </submittedName>
</protein>
<dbReference type="GO" id="GO:0006352">
    <property type="term" value="P:DNA-templated transcription initiation"/>
    <property type="evidence" value="ECO:0007669"/>
    <property type="project" value="InterPro"/>
</dbReference>
<dbReference type="Gene3D" id="1.10.1740.10">
    <property type="match status" value="1"/>
</dbReference>
<feature type="domain" description="RNA polymerase sigma factor 70 region 4 type 2" evidence="6">
    <location>
        <begin position="104"/>
        <end position="155"/>
    </location>
</feature>
<dbReference type="EMBL" id="CP002455">
    <property type="protein sequence ID" value="ADX68195.1"/>
    <property type="molecule type" value="Genomic_DNA"/>
</dbReference>
<comment type="similarity">
    <text evidence="1">Belongs to the sigma-70 factor family. ECF subfamily.</text>
</comment>
<dbReference type="GO" id="GO:0016987">
    <property type="term" value="F:sigma factor activity"/>
    <property type="evidence" value="ECO:0007669"/>
    <property type="project" value="UniProtKB-KW"/>
</dbReference>
<dbReference type="InterPro" id="IPR036388">
    <property type="entry name" value="WH-like_DNA-bd_sf"/>
</dbReference>
<dbReference type="SUPFAM" id="SSF88659">
    <property type="entry name" value="Sigma3 and sigma4 domains of RNA polymerase sigma factors"/>
    <property type="match status" value="1"/>
</dbReference>
<dbReference type="InterPro" id="IPR014284">
    <property type="entry name" value="RNA_pol_sigma-70_dom"/>
</dbReference>
<dbReference type="HOGENOM" id="CLU_047691_3_0_10"/>
<dbReference type="SUPFAM" id="SSF88946">
    <property type="entry name" value="Sigma2 domain of RNA polymerase sigma factors"/>
    <property type="match status" value="1"/>
</dbReference>
<dbReference type="NCBIfam" id="TIGR02937">
    <property type="entry name" value="sigma70-ECF"/>
    <property type="match status" value="1"/>
</dbReference>
<dbReference type="eggNOG" id="COG1595">
    <property type="taxonomic scope" value="Bacteria"/>
</dbReference>
<dbReference type="KEGG" id="wvi:Weevi_1495"/>
<dbReference type="InterPro" id="IPR013324">
    <property type="entry name" value="RNA_pol_sigma_r3/r4-like"/>
</dbReference>
<sequence length="163" mass="19410">MDFKAFVKEYQQKVYWQVRRMVYNHEDTNDLVQDIFVKVYTNFDQFRGNAKLSSWVYRIAFNETINFLNKQARERTLSLDELALDSIDKLKDDIYFDGDDTEILLQKAIASLPVKQRMVFLYKYYEELKYDEIAEILGGSVGGLKASYHHAVKKIKDFIYQHH</sequence>
<dbReference type="Pfam" id="PF08281">
    <property type="entry name" value="Sigma70_r4_2"/>
    <property type="match status" value="1"/>
</dbReference>
<proteinExistence type="inferred from homology"/>
<name>F0NYR4_WEEVC</name>
<dbReference type="Proteomes" id="UP000008641">
    <property type="component" value="Chromosome"/>
</dbReference>
<dbReference type="GO" id="GO:0003677">
    <property type="term" value="F:DNA binding"/>
    <property type="evidence" value="ECO:0007669"/>
    <property type="project" value="InterPro"/>
</dbReference>
<keyword evidence="3" id="KW-0731">Sigma factor</keyword>
<evidence type="ECO:0000259" key="6">
    <source>
        <dbReference type="Pfam" id="PF08281"/>
    </source>
</evidence>
<dbReference type="InterPro" id="IPR013325">
    <property type="entry name" value="RNA_pol_sigma_r2"/>
</dbReference>
<dbReference type="Pfam" id="PF04542">
    <property type="entry name" value="Sigma70_r2"/>
    <property type="match status" value="1"/>
</dbReference>
<reference evidence="7 8" key="1">
    <citation type="journal article" date="2011" name="Stand. Genomic Sci.">
        <title>Complete genome sequence of Weeksella virosa type strain (9751).</title>
        <authorList>
            <person name="Lang E."/>
            <person name="Teshima H."/>
            <person name="Lucas S."/>
            <person name="Lapidus A."/>
            <person name="Hammon N."/>
            <person name="Deshpande S."/>
            <person name="Nolan M."/>
            <person name="Cheng J.F."/>
            <person name="Pitluck S."/>
            <person name="Liolios K."/>
            <person name="Pagani I."/>
            <person name="Mikhailova N."/>
            <person name="Ivanova N."/>
            <person name="Mavromatis K."/>
            <person name="Pati A."/>
            <person name="Tapia R."/>
            <person name="Han C."/>
            <person name="Goodwin L."/>
            <person name="Chen A."/>
            <person name="Palaniappan K."/>
            <person name="Land M."/>
            <person name="Hauser L."/>
            <person name="Chang Y.J."/>
            <person name="Jeffries C.D."/>
            <person name="Brambilla E.M."/>
            <person name="Kopitz M."/>
            <person name="Rohde M."/>
            <person name="Goker M."/>
            <person name="Tindall B.J."/>
            <person name="Detter J.C."/>
            <person name="Woyke T."/>
            <person name="Bristow J."/>
            <person name="Eisen J.A."/>
            <person name="Markowitz V."/>
            <person name="Hugenholtz P."/>
            <person name="Klenk H.P."/>
            <person name="Kyrpides N.C."/>
        </authorList>
    </citation>
    <scope>NUCLEOTIDE SEQUENCE [LARGE SCALE GENOMIC DNA]</scope>
    <source>
        <strain evidence="8">ATCC 43766 / DSM 16922 / JCM 21250 / NBRC 16016 / NCTC 11634 / CL345/78</strain>
    </source>
</reference>
<organism evidence="7 8">
    <name type="scientific">Weeksella virosa (strain ATCC 43766 / DSM 16922 / JCM 21250 / CCUG 30538 / CDC 9751 / IAM 14551 / NBRC 16016 / NCTC 11634 / CL345/78)</name>
    <dbReference type="NCBI Taxonomy" id="865938"/>
    <lineage>
        <taxon>Bacteria</taxon>
        <taxon>Pseudomonadati</taxon>
        <taxon>Bacteroidota</taxon>
        <taxon>Flavobacteriia</taxon>
        <taxon>Flavobacteriales</taxon>
        <taxon>Weeksellaceae</taxon>
        <taxon>Weeksella</taxon>
    </lineage>
</organism>
<dbReference type="PANTHER" id="PTHR43133:SF51">
    <property type="entry name" value="RNA POLYMERASE SIGMA FACTOR"/>
    <property type="match status" value="1"/>
</dbReference>
<keyword evidence="8" id="KW-1185">Reference proteome</keyword>
<reference evidence="8" key="2">
    <citation type="journal article" date="2011" name="Stand. Genomic Sci.">
        <title>Complete genome sequence of Weeksella virosa type strain (9751T).</title>
        <authorList>
            <person name="Lang E."/>
            <person name="Teshima H."/>
            <person name="Lucas S."/>
            <person name="Lapidus A."/>
            <person name="Hammon N."/>
            <person name="Deshpande S."/>
            <person name="Nolan M."/>
            <person name="Cheng J."/>
            <person name="Pitluck S."/>
            <person name="Liolios K."/>
            <person name="Pagani I."/>
            <person name="Mikhailova N."/>
            <person name="Ivanova N."/>
            <person name="Mavromatis K."/>
            <person name="Pati A."/>
            <person name="Tapia R."/>
            <person name="Han C."/>
            <person name="Goodwin L."/>
            <person name="Chen A."/>
            <person name="Palaniappan K."/>
            <person name="Land M."/>
            <person name="Hauser L."/>
            <person name="Chang Y."/>
            <person name="Jeffries C."/>
            <person name="Brambilla E."/>
            <person name="Kopitz M."/>
            <person name="Rohde M."/>
            <person name="Goker M."/>
            <person name="Tindall B."/>
            <person name="Detter J."/>
            <person name="Woyke T."/>
            <person name="Bristow J."/>
            <person name="Eisen J."/>
            <person name="Markowitz V."/>
            <person name="Hugenholtz P."/>
            <person name="Klenk H."/>
            <person name="Kyrpides N."/>
        </authorList>
    </citation>
    <scope>NUCLEOTIDE SEQUENCE [LARGE SCALE GENOMIC DNA]</scope>
    <source>
        <strain evidence="8">ATCC 43766 / DSM 16922 / JCM 21250 / NBRC 16016 / NCTC 11634 / CL345/78</strain>
    </source>
</reference>